<keyword evidence="4" id="KW-0548">Nucleotidyltransferase</keyword>
<evidence type="ECO:0000256" key="7">
    <source>
        <dbReference type="ARBA" id="ARBA00023163"/>
    </source>
</evidence>
<evidence type="ECO:0000256" key="4">
    <source>
        <dbReference type="ARBA" id="ARBA00022695"/>
    </source>
</evidence>
<sequence length="154" mass="16961">MDGFILEISGQLGKAMLGDGNKDGLYSILPRDYSSHAAAVCMNRLAKLSARWIGIHGFSIGIDDVQPGEALRRRRKETISEDKITATGKSYASGAAKTRLLKPLLHQTSNESPVVVPIKMVWLRPSSTSFPSRDLQHSRLIHPKSSYKASNSYH</sequence>
<protein>
    <recommendedName>
        <fullName evidence="1">DNA-directed RNA polymerase</fullName>
        <ecNumber evidence="1">2.7.7.6</ecNumber>
    </recommendedName>
</protein>
<evidence type="ECO:0000313" key="11">
    <source>
        <dbReference type="Proteomes" id="UP000467841"/>
    </source>
</evidence>
<dbReference type="OrthoDB" id="270392at2759"/>
<proteinExistence type="predicted"/>
<comment type="caution">
    <text evidence="10">The sequence shown here is derived from an EMBL/GenBank/DDBJ whole genome shotgun (WGS) entry which is preliminary data.</text>
</comment>
<name>A0A6D2KA84_9BRAS</name>
<dbReference type="PANTHER" id="PTHR48446:SF1">
    <property type="entry name" value="DNA-DIRECTED RNA POLYMERASE SUBUNIT BETA' N-TERMINAL SECTION"/>
    <property type="match status" value="1"/>
</dbReference>
<dbReference type="EMBL" id="CACVBM020001347">
    <property type="protein sequence ID" value="CAA7046445.1"/>
    <property type="molecule type" value="Genomic_DNA"/>
</dbReference>
<dbReference type="GO" id="GO:0046872">
    <property type="term" value="F:metal ion binding"/>
    <property type="evidence" value="ECO:0007669"/>
    <property type="project" value="UniProtKB-KW"/>
</dbReference>
<keyword evidence="11" id="KW-1185">Reference proteome</keyword>
<dbReference type="Gene3D" id="1.10.274.100">
    <property type="entry name" value="RNA polymerase Rpb1, domain 3"/>
    <property type="match status" value="1"/>
</dbReference>
<dbReference type="EC" id="2.7.7.6" evidence="1"/>
<evidence type="ECO:0000256" key="6">
    <source>
        <dbReference type="ARBA" id="ARBA00022833"/>
    </source>
</evidence>
<dbReference type="GO" id="GO:0006351">
    <property type="term" value="P:DNA-templated transcription"/>
    <property type="evidence" value="ECO:0007669"/>
    <property type="project" value="InterPro"/>
</dbReference>
<evidence type="ECO:0000256" key="3">
    <source>
        <dbReference type="ARBA" id="ARBA00022679"/>
    </source>
</evidence>
<dbReference type="SUPFAM" id="SSF64484">
    <property type="entry name" value="beta and beta-prime subunits of DNA dependent RNA-polymerase"/>
    <property type="match status" value="1"/>
</dbReference>
<dbReference type="GO" id="GO:0000428">
    <property type="term" value="C:DNA-directed RNA polymerase complex"/>
    <property type="evidence" value="ECO:0007669"/>
    <property type="project" value="UniProtKB-KW"/>
</dbReference>
<evidence type="ECO:0000313" key="10">
    <source>
        <dbReference type="EMBL" id="CAA7046445.1"/>
    </source>
</evidence>
<comment type="catalytic activity">
    <reaction evidence="8">
        <text>RNA(n) + a ribonucleoside 5'-triphosphate = RNA(n+1) + diphosphate</text>
        <dbReference type="Rhea" id="RHEA:21248"/>
        <dbReference type="Rhea" id="RHEA-COMP:14527"/>
        <dbReference type="Rhea" id="RHEA-COMP:17342"/>
        <dbReference type="ChEBI" id="CHEBI:33019"/>
        <dbReference type="ChEBI" id="CHEBI:61557"/>
        <dbReference type="ChEBI" id="CHEBI:140395"/>
        <dbReference type="EC" id="2.7.7.6"/>
    </reaction>
</comment>
<keyword evidence="3" id="KW-0808">Transferase</keyword>
<dbReference type="AlphaFoldDB" id="A0A6D2KA84"/>
<dbReference type="PANTHER" id="PTHR48446">
    <property type="entry name" value="DNA-DIRECTED RNA POLYMERASE SUBUNIT BETA' N-TERMINAL SECTION"/>
    <property type="match status" value="1"/>
</dbReference>
<dbReference type="InterPro" id="IPR015700">
    <property type="entry name" value="RPC1"/>
</dbReference>
<dbReference type="GO" id="GO:0003899">
    <property type="term" value="F:DNA-directed RNA polymerase activity"/>
    <property type="evidence" value="ECO:0007669"/>
    <property type="project" value="UniProtKB-EC"/>
</dbReference>
<evidence type="ECO:0000259" key="9">
    <source>
        <dbReference type="Pfam" id="PF04983"/>
    </source>
</evidence>
<dbReference type="Proteomes" id="UP000467841">
    <property type="component" value="Unassembled WGS sequence"/>
</dbReference>
<keyword evidence="2" id="KW-0240">DNA-directed RNA polymerase</keyword>
<dbReference type="InterPro" id="IPR007066">
    <property type="entry name" value="RNA_pol_Rpb1_3"/>
</dbReference>
<evidence type="ECO:0000256" key="2">
    <source>
        <dbReference type="ARBA" id="ARBA00022478"/>
    </source>
</evidence>
<evidence type="ECO:0000256" key="8">
    <source>
        <dbReference type="ARBA" id="ARBA00048552"/>
    </source>
</evidence>
<feature type="domain" description="RNA polymerase Rpb1" evidence="9">
    <location>
        <begin position="7"/>
        <end position="65"/>
    </location>
</feature>
<keyword evidence="6" id="KW-0862">Zinc</keyword>
<organism evidence="10 11">
    <name type="scientific">Microthlaspi erraticum</name>
    <dbReference type="NCBI Taxonomy" id="1685480"/>
    <lineage>
        <taxon>Eukaryota</taxon>
        <taxon>Viridiplantae</taxon>
        <taxon>Streptophyta</taxon>
        <taxon>Embryophyta</taxon>
        <taxon>Tracheophyta</taxon>
        <taxon>Spermatophyta</taxon>
        <taxon>Magnoliopsida</taxon>
        <taxon>eudicotyledons</taxon>
        <taxon>Gunneridae</taxon>
        <taxon>Pentapetalae</taxon>
        <taxon>rosids</taxon>
        <taxon>malvids</taxon>
        <taxon>Brassicales</taxon>
        <taxon>Brassicaceae</taxon>
        <taxon>Coluteocarpeae</taxon>
        <taxon>Microthlaspi</taxon>
    </lineage>
</organism>
<keyword evidence="7" id="KW-0804">Transcription</keyword>
<evidence type="ECO:0000256" key="5">
    <source>
        <dbReference type="ARBA" id="ARBA00022723"/>
    </source>
</evidence>
<dbReference type="InterPro" id="IPR042102">
    <property type="entry name" value="RNA_pol_Rpb1_3_sf"/>
</dbReference>
<dbReference type="GO" id="GO:0003677">
    <property type="term" value="F:DNA binding"/>
    <property type="evidence" value="ECO:0007669"/>
    <property type="project" value="InterPro"/>
</dbReference>
<gene>
    <name evidence="10" type="ORF">MERR_LOCUS33680</name>
</gene>
<accession>A0A6D2KA84</accession>
<reference evidence="10" key="1">
    <citation type="submission" date="2020-01" db="EMBL/GenBank/DDBJ databases">
        <authorList>
            <person name="Mishra B."/>
        </authorList>
    </citation>
    <scope>NUCLEOTIDE SEQUENCE [LARGE SCALE GENOMIC DNA]</scope>
</reference>
<dbReference type="Pfam" id="PF04983">
    <property type="entry name" value="RNA_pol_Rpb1_3"/>
    <property type="match status" value="1"/>
</dbReference>
<keyword evidence="5" id="KW-0479">Metal-binding</keyword>
<evidence type="ECO:0000256" key="1">
    <source>
        <dbReference type="ARBA" id="ARBA00012418"/>
    </source>
</evidence>